<dbReference type="GO" id="GO:0004602">
    <property type="term" value="F:glutathione peroxidase activity"/>
    <property type="evidence" value="ECO:0007669"/>
    <property type="project" value="TreeGrafter"/>
</dbReference>
<dbReference type="Gene3D" id="3.40.30.10">
    <property type="entry name" value="Glutaredoxin"/>
    <property type="match status" value="1"/>
</dbReference>
<dbReference type="InterPro" id="IPR036249">
    <property type="entry name" value="Thioredoxin-like_sf"/>
</dbReference>
<dbReference type="AlphaFoldDB" id="A0A944HC07"/>
<name>A0A944HC07_DENI1</name>
<dbReference type="Proteomes" id="UP000694660">
    <property type="component" value="Unassembled WGS sequence"/>
</dbReference>
<feature type="active site" description="Nucleophile" evidence="2">
    <location>
        <position position="13"/>
    </location>
</feature>
<dbReference type="PANTHER" id="PTHR42943">
    <property type="entry name" value="GLUTATHIONE S-TRANSFERASE KAPPA"/>
    <property type="match status" value="1"/>
</dbReference>
<organism evidence="4 5">
    <name type="scientific">Denitromonas iodatirespirans</name>
    <dbReference type="NCBI Taxonomy" id="2795389"/>
    <lineage>
        <taxon>Bacteria</taxon>
        <taxon>Pseudomonadati</taxon>
        <taxon>Pseudomonadota</taxon>
        <taxon>Betaproteobacteria</taxon>
        <taxon>Rhodocyclales</taxon>
        <taxon>Zoogloeaceae</taxon>
        <taxon>Denitromonas</taxon>
    </lineage>
</organism>
<dbReference type="RefSeq" id="WP_214362159.1">
    <property type="nucleotide sequence ID" value="NZ_JAEKFT010000014.1"/>
</dbReference>
<evidence type="ECO:0000313" key="4">
    <source>
        <dbReference type="EMBL" id="MBT0962212.1"/>
    </source>
</evidence>
<evidence type="ECO:0000256" key="2">
    <source>
        <dbReference type="PIRSR" id="PIRSR006386-1"/>
    </source>
</evidence>
<evidence type="ECO:0000313" key="5">
    <source>
        <dbReference type="Proteomes" id="UP000694660"/>
    </source>
</evidence>
<dbReference type="CDD" id="cd03022">
    <property type="entry name" value="DsbA_HCCA_Iso"/>
    <property type="match status" value="1"/>
</dbReference>
<keyword evidence="1 4" id="KW-0413">Isomerase</keyword>
<feature type="domain" description="DSBA-like thioredoxin" evidence="3">
    <location>
        <begin position="5"/>
        <end position="195"/>
    </location>
</feature>
<dbReference type="GO" id="GO:1901170">
    <property type="term" value="P:naphthalene catabolic process"/>
    <property type="evidence" value="ECO:0007669"/>
    <property type="project" value="InterPro"/>
</dbReference>
<dbReference type="PIRSF" id="PIRSF006386">
    <property type="entry name" value="HCCAis_GSTk"/>
    <property type="match status" value="1"/>
</dbReference>
<evidence type="ECO:0000259" key="3">
    <source>
        <dbReference type="Pfam" id="PF01323"/>
    </source>
</evidence>
<dbReference type="PANTHER" id="PTHR42943:SF2">
    <property type="entry name" value="GLUTATHIONE S-TRANSFERASE KAPPA 1"/>
    <property type="match status" value="1"/>
</dbReference>
<dbReference type="GO" id="GO:0018845">
    <property type="term" value="F:2-hydroxychromene-2-carboxylate isomerase activity"/>
    <property type="evidence" value="ECO:0007669"/>
    <property type="project" value="UniProtKB-UniRule"/>
</dbReference>
<dbReference type="InterPro" id="IPR001853">
    <property type="entry name" value="DSBA-like_thioredoxin_dom"/>
</dbReference>
<reference evidence="5" key="1">
    <citation type="journal article" date="2022" name="ISME J.">
        <title>Genetic and phylogenetic analysis of dissimilatory iodate-reducing bacteria identifies potential niches across the world's oceans.</title>
        <authorList>
            <person name="Reyes-Umana V."/>
            <person name="Henning Z."/>
            <person name="Lee K."/>
            <person name="Barnum T.P."/>
            <person name="Coates J.D."/>
        </authorList>
    </citation>
    <scope>NUCLEOTIDE SEQUENCE [LARGE SCALE GENOMIC DNA]</scope>
    <source>
        <strain evidence="5">IR12</strain>
    </source>
</reference>
<keyword evidence="5" id="KW-1185">Reference proteome</keyword>
<dbReference type="InterPro" id="IPR044087">
    <property type="entry name" value="NahD-like"/>
</dbReference>
<dbReference type="EMBL" id="JAEKFT010000014">
    <property type="protein sequence ID" value="MBT0962212.1"/>
    <property type="molecule type" value="Genomic_DNA"/>
</dbReference>
<comment type="caution">
    <text evidence="4">The sequence shown here is derived from an EMBL/GenBank/DDBJ whole genome shotgun (WGS) entry which is preliminary data.</text>
</comment>
<evidence type="ECO:0000256" key="1">
    <source>
        <dbReference type="PIRNR" id="PIRNR006386"/>
    </source>
</evidence>
<dbReference type="InterPro" id="IPR051924">
    <property type="entry name" value="GST_Kappa/NadH"/>
</dbReference>
<dbReference type="EC" id="5.99.1.4" evidence="1"/>
<dbReference type="GO" id="GO:0006749">
    <property type="term" value="P:glutathione metabolic process"/>
    <property type="evidence" value="ECO:0007669"/>
    <property type="project" value="TreeGrafter"/>
</dbReference>
<comment type="similarity">
    <text evidence="1">Belongs to the GST superfamily. NadH family.</text>
</comment>
<protein>
    <recommendedName>
        <fullName evidence="1">2-hydroxychromene-2-carboxylate isomerase</fullName>
        <ecNumber evidence="1">5.99.1.4</ecNumber>
    </recommendedName>
</protein>
<dbReference type="InterPro" id="IPR014440">
    <property type="entry name" value="HCCAis_GSTk"/>
</dbReference>
<dbReference type="SUPFAM" id="SSF52833">
    <property type="entry name" value="Thioredoxin-like"/>
    <property type="match status" value="1"/>
</dbReference>
<comment type="catalytic activity">
    <reaction evidence="1">
        <text>2-hydroxychromene-2-carboxylate = (3E)-4-(2-hydroxyphenyl)-2-oxobut-3-enoate</text>
        <dbReference type="Rhea" id="RHEA:27401"/>
        <dbReference type="ChEBI" id="CHEBI:59350"/>
        <dbReference type="ChEBI" id="CHEBI:59353"/>
        <dbReference type="EC" id="5.99.1.4"/>
    </reaction>
</comment>
<dbReference type="GO" id="GO:0004364">
    <property type="term" value="F:glutathione transferase activity"/>
    <property type="evidence" value="ECO:0007669"/>
    <property type="project" value="TreeGrafter"/>
</dbReference>
<proteinExistence type="inferred from homology"/>
<sequence>MPQALDYYFVLNSPWSYLAARQLGGIVERTGAELRLRPVQLPKLFAATGGLQLRDRPPARQAYRLQELARWSRHLGVPMHIQPTHFPVDERLAVGAVLAALAAGHEALPLTVAFGQALWTDNRNLADEAVVADLLASANLPASLLAEARDPRHDATLAANTEATIAANVFGVPSCVIGNEVFWGQDRLDFVERALTQPA</sequence>
<gene>
    <name evidence="4" type="ORF">I8J34_13610</name>
</gene>
<accession>A0A944HC07</accession>
<dbReference type="Pfam" id="PF01323">
    <property type="entry name" value="DSBA"/>
    <property type="match status" value="1"/>
</dbReference>